<dbReference type="AlphaFoldDB" id="A0A4T2BQQ9"/>
<evidence type="ECO:0000313" key="2">
    <source>
        <dbReference type="EMBL" id="TIH33580.1"/>
    </source>
</evidence>
<dbReference type="InterPro" id="IPR050282">
    <property type="entry name" value="Cycloisomerase_2"/>
</dbReference>
<comment type="caution">
    <text evidence="2">The sequence shown here is derived from an EMBL/GenBank/DDBJ whole genome shotgun (WGS) entry which is preliminary data.</text>
</comment>
<keyword evidence="3" id="KW-1185">Reference proteome</keyword>
<dbReference type="SUPFAM" id="SSF75011">
    <property type="entry name" value="3-carboxy-cis,cis-mucoante lactonizing enzyme"/>
    <property type="match status" value="1"/>
</dbReference>
<protein>
    <submittedName>
        <fullName evidence="2">Lactonase family protein</fullName>
    </submittedName>
</protein>
<sequence length="367" mass="37315">MWVGSYTADAGRDGVGVGALTVSADGQVAWAGVGAAASSPSFVAVHPELPVVYAVAEAAETVAAYRQPNAASPTLEPFGEPWPAGAAVCHVAVAPDARYLTVTCWGDGRVLLYELGADGSIGSRFEGAPAVDPHAATARAAAVALAEAGLPQTLPPRVSRAHASLMLPDGRIMTTDLGFDLLRVWNYVPVTTPETGVARGLVLDHEVELPFGSGPRHMALHPNGSVLVVTEYSIEVVVVRVGAAPTSGGGYGIASVGPATNGGARAGDSAAEIALSGDARFAYVGVRGSNLVSTLRIDEAGAVHPVADTDSGGDWPRHHAVLGRLLLVAHERSSDVTAFELDPETGVPSGPIGSLAVAAPTALVRAR</sequence>
<dbReference type="Proteomes" id="UP000306192">
    <property type="component" value="Unassembled WGS sequence"/>
</dbReference>
<proteinExistence type="inferred from homology"/>
<dbReference type="OrthoDB" id="9790815at2"/>
<dbReference type="EMBL" id="QYRT01000034">
    <property type="protein sequence ID" value="TIH33580.1"/>
    <property type="molecule type" value="Genomic_DNA"/>
</dbReference>
<reference evidence="2 3" key="1">
    <citation type="journal article" date="2019" name="Microorganisms">
        <title>Systematic Affiliation and Genome Analysis of Subtercola vilae DB165(T) with Particular Emphasis on Cold Adaptation of an Isolate from a High-Altitude Cold Volcano Lake.</title>
        <authorList>
            <person name="Villalobos A.S."/>
            <person name="Wiese J."/>
            <person name="Imhoff J.F."/>
            <person name="Dorador C."/>
            <person name="Keller A."/>
            <person name="Hentschel U."/>
        </authorList>
    </citation>
    <scope>NUCLEOTIDE SEQUENCE [LARGE SCALE GENOMIC DNA]</scope>
    <source>
        <strain evidence="2 3">DB165</strain>
    </source>
</reference>
<accession>A0A4T2BQQ9</accession>
<dbReference type="Gene3D" id="2.130.10.10">
    <property type="entry name" value="YVTN repeat-like/Quinoprotein amine dehydrogenase"/>
    <property type="match status" value="1"/>
</dbReference>
<dbReference type="PANTHER" id="PTHR30344">
    <property type="entry name" value="6-PHOSPHOGLUCONOLACTONASE-RELATED"/>
    <property type="match status" value="1"/>
</dbReference>
<comment type="similarity">
    <text evidence="1">Belongs to the cycloisomerase 2 family.</text>
</comment>
<evidence type="ECO:0000256" key="1">
    <source>
        <dbReference type="ARBA" id="ARBA00005564"/>
    </source>
</evidence>
<dbReference type="InterPro" id="IPR019405">
    <property type="entry name" value="Lactonase_7-beta_prop"/>
</dbReference>
<dbReference type="PANTHER" id="PTHR30344:SF1">
    <property type="entry name" value="6-PHOSPHOGLUCONOLACTONASE"/>
    <property type="match status" value="1"/>
</dbReference>
<name>A0A4T2BQQ9_9MICO</name>
<evidence type="ECO:0000313" key="3">
    <source>
        <dbReference type="Proteomes" id="UP000306192"/>
    </source>
</evidence>
<dbReference type="Pfam" id="PF10282">
    <property type="entry name" value="Lactonase"/>
    <property type="match status" value="1"/>
</dbReference>
<gene>
    <name evidence="2" type="ORF">D4765_14630</name>
</gene>
<organism evidence="2 3">
    <name type="scientific">Subtercola vilae</name>
    <dbReference type="NCBI Taxonomy" id="2056433"/>
    <lineage>
        <taxon>Bacteria</taxon>
        <taxon>Bacillati</taxon>
        <taxon>Actinomycetota</taxon>
        <taxon>Actinomycetes</taxon>
        <taxon>Micrococcales</taxon>
        <taxon>Microbacteriaceae</taxon>
        <taxon>Subtercola</taxon>
    </lineage>
</organism>
<dbReference type="InterPro" id="IPR015943">
    <property type="entry name" value="WD40/YVTN_repeat-like_dom_sf"/>
</dbReference>
<dbReference type="GO" id="GO:0017057">
    <property type="term" value="F:6-phosphogluconolactonase activity"/>
    <property type="evidence" value="ECO:0007669"/>
    <property type="project" value="TreeGrafter"/>
</dbReference>